<dbReference type="Pfam" id="PF09819">
    <property type="entry name" value="ABC_cobalt"/>
    <property type="match status" value="1"/>
</dbReference>
<evidence type="ECO:0000313" key="5">
    <source>
        <dbReference type="Proteomes" id="UP000374630"/>
    </source>
</evidence>
<dbReference type="EMBL" id="RZOA01000013">
    <property type="protein sequence ID" value="KAA8822975.1"/>
    <property type="molecule type" value="Genomic_DNA"/>
</dbReference>
<organism evidence="3 4">
    <name type="scientific">Bifidobacterium vespertilionis</name>
    <dbReference type="NCBI Taxonomy" id="2562524"/>
    <lineage>
        <taxon>Bacteria</taxon>
        <taxon>Bacillati</taxon>
        <taxon>Actinomycetota</taxon>
        <taxon>Actinomycetes</taxon>
        <taxon>Bifidobacteriales</taxon>
        <taxon>Bifidobacteriaceae</taxon>
        <taxon>Bifidobacterium</taxon>
    </lineage>
</organism>
<dbReference type="RefSeq" id="WP_150354283.1">
    <property type="nucleotide sequence ID" value="NZ_RZNZ01000013.1"/>
</dbReference>
<comment type="caution">
    <text evidence="3">The sequence shown here is derived from an EMBL/GenBank/DDBJ whole genome shotgun (WGS) entry which is preliminary data.</text>
</comment>
<dbReference type="PIRSF" id="PIRSF037394">
    <property type="entry name" value="ABC_thiamine-permease_YkoE_prd"/>
    <property type="match status" value="1"/>
</dbReference>
<dbReference type="AlphaFoldDB" id="A0A5J5E1K2"/>
<feature type="transmembrane region" description="Helical" evidence="1">
    <location>
        <begin position="20"/>
        <end position="39"/>
    </location>
</feature>
<dbReference type="Proteomes" id="UP000345527">
    <property type="component" value="Unassembled WGS sequence"/>
</dbReference>
<dbReference type="Proteomes" id="UP000374630">
    <property type="component" value="Unassembled WGS sequence"/>
</dbReference>
<accession>A0A5J5E1K2</accession>
<evidence type="ECO:0000313" key="2">
    <source>
        <dbReference type="EMBL" id="KAA8818841.1"/>
    </source>
</evidence>
<feature type="transmembrane region" description="Helical" evidence="1">
    <location>
        <begin position="79"/>
        <end position="96"/>
    </location>
</feature>
<dbReference type="EMBL" id="RZNZ01000013">
    <property type="protein sequence ID" value="KAA8818841.1"/>
    <property type="molecule type" value="Genomic_DNA"/>
</dbReference>
<keyword evidence="1" id="KW-0472">Membrane</keyword>
<keyword evidence="1" id="KW-1133">Transmembrane helix</keyword>
<protein>
    <submittedName>
        <fullName evidence="3">ABC transporter permease</fullName>
    </submittedName>
</protein>
<evidence type="ECO:0000256" key="1">
    <source>
        <dbReference type="SAM" id="Phobius"/>
    </source>
</evidence>
<proteinExistence type="predicted"/>
<keyword evidence="1" id="KW-0812">Transmembrane</keyword>
<sequence length="209" mass="22626">MSTSASSSISIRPSLRWNTADIAVGAALGVGCGVIQWGFNFVSAWLFPLMSALLPGFASLLHAIWYFSGTLGLVVIRKPGAAIYVNVVGVAVQMLLGNQFSLSFVFISAALEGVFAEIPFLITRYRMYNLPLTMLAGLLVALEYGFYLLFFRYQAVSLFSPRGIIHITCECIGGVLIAGVFSWYLFRAIAATGALDRFASGRSIRADVD</sequence>
<name>A0A5J5E1K2_9BIFI</name>
<feature type="transmembrane region" description="Helical" evidence="1">
    <location>
        <begin position="102"/>
        <end position="123"/>
    </location>
</feature>
<keyword evidence="5" id="KW-1185">Reference proteome</keyword>
<feature type="transmembrane region" description="Helical" evidence="1">
    <location>
        <begin position="45"/>
        <end position="67"/>
    </location>
</feature>
<gene>
    <name evidence="3" type="ORF">EM848_07315</name>
    <name evidence="2" type="ORF">EMO90_09255</name>
</gene>
<feature type="transmembrane region" description="Helical" evidence="1">
    <location>
        <begin position="163"/>
        <end position="186"/>
    </location>
</feature>
<evidence type="ECO:0000313" key="4">
    <source>
        <dbReference type="Proteomes" id="UP000345527"/>
    </source>
</evidence>
<evidence type="ECO:0000313" key="3">
    <source>
        <dbReference type="EMBL" id="KAA8822975.1"/>
    </source>
</evidence>
<feature type="transmembrane region" description="Helical" evidence="1">
    <location>
        <begin position="130"/>
        <end position="151"/>
    </location>
</feature>
<reference evidence="4 5" key="1">
    <citation type="journal article" date="2019" name="Syst. Appl. Microbiol.">
        <title>Characterization of Bifidobacterium species in feaces of the Egyptian fruit bat: Description of B. vespertilionis sp. nov. and B. rousetti sp. nov.</title>
        <authorList>
            <person name="Modesto M."/>
            <person name="Satti M."/>
            <person name="Watanabe K."/>
            <person name="Puglisi E."/>
            <person name="Morelli L."/>
            <person name="Huang C.-H."/>
            <person name="Liou J.-S."/>
            <person name="Miyashita M."/>
            <person name="Tamura T."/>
            <person name="Saito S."/>
            <person name="Mori K."/>
            <person name="Huang L."/>
            <person name="Sciavilla P."/>
            <person name="Sandri C."/>
            <person name="Spiezio C."/>
            <person name="Vitali F."/>
            <person name="Cavalieri D."/>
            <person name="Perpetuini G."/>
            <person name="Tofalo R."/>
            <person name="Bonetti A."/>
            <person name="Arita M."/>
            <person name="Mattarelli P."/>
        </authorList>
    </citation>
    <scope>NUCLEOTIDE SEQUENCE [LARGE SCALE GENOMIC DNA]</scope>
    <source>
        <strain evidence="2 5">RST16</strain>
        <strain evidence="3 4">RST8</strain>
    </source>
</reference>
<dbReference type="OrthoDB" id="8017424at2"/>
<dbReference type="InterPro" id="IPR017195">
    <property type="entry name" value="ABC_thiamin-permease_prd"/>
</dbReference>